<dbReference type="PANTHER" id="PTHR24243">
    <property type="entry name" value="G-PROTEIN COUPLED RECEPTOR"/>
    <property type="match status" value="1"/>
</dbReference>
<feature type="transmembrane region" description="Helical" evidence="9">
    <location>
        <begin position="326"/>
        <end position="349"/>
    </location>
</feature>
<feature type="transmembrane region" description="Helical" evidence="9">
    <location>
        <begin position="188"/>
        <end position="206"/>
    </location>
</feature>
<evidence type="ECO:0000256" key="8">
    <source>
        <dbReference type="SAM" id="MobiDB-lite"/>
    </source>
</evidence>
<accession>A0A1W0WNK5</accession>
<dbReference type="CDD" id="cd14978">
    <property type="entry name" value="7tmA_FMRFamide_R-like"/>
    <property type="match status" value="1"/>
</dbReference>
<comment type="caution">
    <text evidence="11">The sequence shown here is derived from an EMBL/GenBank/DDBJ whole genome shotgun (WGS) entry which is preliminary data.</text>
</comment>
<protein>
    <recommendedName>
        <fullName evidence="10">G-protein coupled receptors family 1 profile domain-containing protein</fullName>
    </recommendedName>
</protein>
<evidence type="ECO:0000256" key="3">
    <source>
        <dbReference type="ARBA" id="ARBA00022989"/>
    </source>
</evidence>
<dbReference type="PROSITE" id="PS50262">
    <property type="entry name" value="G_PROTEIN_RECEP_F1_2"/>
    <property type="match status" value="1"/>
</dbReference>
<evidence type="ECO:0000256" key="9">
    <source>
        <dbReference type="SAM" id="Phobius"/>
    </source>
</evidence>
<keyword evidence="2 9" id="KW-0812">Transmembrane</keyword>
<sequence length="434" mass="49697">MSVALNETAHLSNLRHVNFSSLLAHLPRAFSNSSHFNVTRGNSSMNTTLNPLDYSKEQLQLVNSLVLGILYPILLACCTIGNVLNLIVLFREKPKGSTNVYMMSVAISDLFVLWLHLPIYLYYNTPTLRQQDGFKKSFLDYEGTRHWGQDTFIELSDWTLIVFSLARLLAIVKPFSFHWLQTARAARIACAILLALAGIFAIYKPIRWYCRFRLPKTAKDPPWLTNWGVVQDQAEVAMTIFKFFALLVLNVVVMTAIRRQQMSHIGKMRAGQQSNSNRKYRNSNIILMSSVLLYLVCRFPGLMVELLKISDDVYHQYNFRKTHRKFTIPFVQVAFLTNYSVNFFLYLTASKKFRTQCKQLFAPCCCKFLLLRKQHSATSRSTGSTRCDASDGDEDEPQEVHLSSIESNKVLYNGTELEQNGRNAEHDGTKWAQA</sequence>
<organism evidence="11 12">
    <name type="scientific">Hypsibius exemplaris</name>
    <name type="common">Freshwater tardigrade</name>
    <dbReference type="NCBI Taxonomy" id="2072580"/>
    <lineage>
        <taxon>Eukaryota</taxon>
        <taxon>Metazoa</taxon>
        <taxon>Ecdysozoa</taxon>
        <taxon>Tardigrada</taxon>
        <taxon>Eutardigrada</taxon>
        <taxon>Parachela</taxon>
        <taxon>Hypsibioidea</taxon>
        <taxon>Hypsibiidae</taxon>
        <taxon>Hypsibius</taxon>
    </lineage>
</organism>
<proteinExistence type="predicted"/>
<dbReference type="GO" id="GO:0004930">
    <property type="term" value="F:G protein-coupled receptor activity"/>
    <property type="evidence" value="ECO:0007669"/>
    <property type="project" value="UniProtKB-KW"/>
</dbReference>
<dbReference type="Pfam" id="PF00001">
    <property type="entry name" value="7tm_1"/>
    <property type="match status" value="1"/>
</dbReference>
<evidence type="ECO:0000259" key="10">
    <source>
        <dbReference type="PROSITE" id="PS50262"/>
    </source>
</evidence>
<dbReference type="AlphaFoldDB" id="A0A1W0WNK5"/>
<feature type="transmembrane region" description="Helical" evidence="9">
    <location>
        <begin position="69"/>
        <end position="88"/>
    </location>
</feature>
<keyword evidence="7" id="KW-0807">Transducer</keyword>
<evidence type="ECO:0000256" key="5">
    <source>
        <dbReference type="ARBA" id="ARBA00023136"/>
    </source>
</evidence>
<dbReference type="Gene3D" id="1.20.1070.10">
    <property type="entry name" value="Rhodopsin 7-helix transmembrane proteins"/>
    <property type="match status" value="1"/>
</dbReference>
<feature type="transmembrane region" description="Helical" evidence="9">
    <location>
        <begin position="236"/>
        <end position="257"/>
    </location>
</feature>
<name>A0A1W0WNK5_HYPEX</name>
<feature type="domain" description="G-protein coupled receptors family 1 profile" evidence="10">
    <location>
        <begin position="81"/>
        <end position="346"/>
    </location>
</feature>
<evidence type="ECO:0000256" key="1">
    <source>
        <dbReference type="ARBA" id="ARBA00004141"/>
    </source>
</evidence>
<dbReference type="OrthoDB" id="10011262at2759"/>
<dbReference type="InterPro" id="IPR000276">
    <property type="entry name" value="GPCR_Rhodpsn"/>
</dbReference>
<feature type="transmembrane region" description="Helical" evidence="9">
    <location>
        <begin position="285"/>
        <end position="306"/>
    </location>
</feature>
<dbReference type="GO" id="GO:0005886">
    <property type="term" value="C:plasma membrane"/>
    <property type="evidence" value="ECO:0007669"/>
    <property type="project" value="TreeGrafter"/>
</dbReference>
<reference evidence="12" key="1">
    <citation type="submission" date="2017-01" db="EMBL/GenBank/DDBJ databases">
        <title>Comparative genomics of anhydrobiosis in the tardigrade Hypsibius dujardini.</title>
        <authorList>
            <person name="Yoshida Y."/>
            <person name="Koutsovoulos G."/>
            <person name="Laetsch D."/>
            <person name="Stevens L."/>
            <person name="Kumar S."/>
            <person name="Horikawa D."/>
            <person name="Ishino K."/>
            <person name="Komine S."/>
            <person name="Tomita M."/>
            <person name="Blaxter M."/>
            <person name="Arakawa K."/>
        </authorList>
    </citation>
    <scope>NUCLEOTIDE SEQUENCE [LARGE SCALE GENOMIC DNA]</scope>
    <source>
        <strain evidence="12">Z151</strain>
    </source>
</reference>
<evidence type="ECO:0000313" key="11">
    <source>
        <dbReference type="EMBL" id="OQV16713.1"/>
    </source>
</evidence>
<dbReference type="SUPFAM" id="SSF81321">
    <property type="entry name" value="Family A G protein-coupled receptor-like"/>
    <property type="match status" value="1"/>
</dbReference>
<dbReference type="PANTHER" id="PTHR24243:SF233">
    <property type="entry name" value="THYROTROPIN-RELEASING HORMONE RECEPTOR"/>
    <property type="match status" value="1"/>
</dbReference>
<dbReference type="PRINTS" id="PR00237">
    <property type="entry name" value="GPCRRHODOPSN"/>
</dbReference>
<gene>
    <name evidence="11" type="ORF">BV898_09222</name>
</gene>
<feature type="transmembrane region" description="Helical" evidence="9">
    <location>
        <begin position="158"/>
        <end position="176"/>
    </location>
</feature>
<keyword evidence="3 9" id="KW-1133">Transmembrane helix</keyword>
<feature type="region of interest" description="Disordered" evidence="8">
    <location>
        <begin position="380"/>
        <end position="407"/>
    </location>
</feature>
<keyword evidence="4" id="KW-0297">G-protein coupled receptor</keyword>
<evidence type="ECO:0000256" key="2">
    <source>
        <dbReference type="ARBA" id="ARBA00022692"/>
    </source>
</evidence>
<dbReference type="Proteomes" id="UP000192578">
    <property type="component" value="Unassembled WGS sequence"/>
</dbReference>
<evidence type="ECO:0000256" key="7">
    <source>
        <dbReference type="ARBA" id="ARBA00023224"/>
    </source>
</evidence>
<keyword evidence="5 9" id="KW-0472">Membrane</keyword>
<evidence type="ECO:0000256" key="6">
    <source>
        <dbReference type="ARBA" id="ARBA00023170"/>
    </source>
</evidence>
<evidence type="ECO:0000256" key="4">
    <source>
        <dbReference type="ARBA" id="ARBA00023040"/>
    </source>
</evidence>
<feature type="transmembrane region" description="Helical" evidence="9">
    <location>
        <begin position="100"/>
        <end position="123"/>
    </location>
</feature>
<keyword evidence="6" id="KW-0675">Receptor</keyword>
<comment type="subcellular location">
    <subcellularLocation>
        <location evidence="1">Membrane</location>
        <topology evidence="1">Multi-pass membrane protein</topology>
    </subcellularLocation>
</comment>
<dbReference type="EMBL" id="MTYJ01000071">
    <property type="protein sequence ID" value="OQV16713.1"/>
    <property type="molecule type" value="Genomic_DNA"/>
</dbReference>
<evidence type="ECO:0000313" key="12">
    <source>
        <dbReference type="Proteomes" id="UP000192578"/>
    </source>
</evidence>
<dbReference type="InterPro" id="IPR017452">
    <property type="entry name" value="GPCR_Rhodpsn_7TM"/>
</dbReference>
<keyword evidence="12" id="KW-1185">Reference proteome</keyword>